<dbReference type="Pfam" id="PF01448">
    <property type="entry name" value="ELM2"/>
    <property type="match status" value="1"/>
</dbReference>
<dbReference type="InterPro" id="IPR000949">
    <property type="entry name" value="ELM2_dom"/>
</dbReference>
<dbReference type="AlphaFoldDB" id="A0A1D2N7H3"/>
<sequence length="576" mass="62816">MVIDPSFHELDILIGDSSNMVGDRIINGSHNHHDLLTPQLLQSNNTSGSSGGGGFPLMDKSNFTFLDCDLNADDLCQAFHLIYVDNNNGADLPLTMDQETLGKVSKMFQDPIPELSLGMSLSDSQGMMKQEVVEPVVCLPNDDPCNLPWEWRNSTSSDNTENSFGNVQDCVNSLLCSSSSDTPDESSTKDPVAGGGYCYTPILSPNSTFCLTPGPDSPFETTSHSLSFISPSPTMGNGSGFSDPSSNLGNPSTSVESLFSSDQPSLQTVSMSMSTTTTTSSSSMGPTEDDSVLQKYSQLNGQQMDAPMYISSFSDLNLSHCDKQGILSISQFAPHQLQLPQQITTVHPNGTPLECLPPINIFSKITPNNSNCNDLYKLGSTYSILDGKEPIFHIPVSNNAMQQQNSFIPSYELFAPLPLPKKVSEKWMSGNADKNKKINVGSEYQAEIPNFRGNKGRHKACRSLDEKLWDPSILDTCSFVEIDNYLEFACCSAVPGGGTNKEYALHLLTLSRGNIREALLRLMEKVPSLPAKLRSYSYLENQRWSSEEIMAFQISLVQTGKDFSRISKAVGSKSQG</sequence>
<dbReference type="PROSITE" id="PS51156">
    <property type="entry name" value="ELM2"/>
    <property type="match status" value="1"/>
</dbReference>
<evidence type="ECO:0000259" key="5">
    <source>
        <dbReference type="PROSITE" id="PS51156"/>
    </source>
</evidence>
<dbReference type="InterPro" id="IPR051066">
    <property type="entry name" value="Trans_reg/Corepressor"/>
</dbReference>
<dbReference type="GO" id="GO:0005667">
    <property type="term" value="C:transcription regulator complex"/>
    <property type="evidence" value="ECO:0007669"/>
    <property type="project" value="TreeGrafter"/>
</dbReference>
<dbReference type="STRING" id="48709.A0A1D2N7H3"/>
<feature type="domain" description="ELM2" evidence="5">
    <location>
        <begin position="436"/>
        <end position="526"/>
    </location>
</feature>
<dbReference type="Gene3D" id="4.10.1240.50">
    <property type="match status" value="1"/>
</dbReference>
<feature type="compositionally biased region" description="Low complexity" evidence="4">
    <location>
        <begin position="270"/>
        <end position="284"/>
    </location>
</feature>
<feature type="compositionally biased region" description="Polar residues" evidence="4">
    <location>
        <begin position="221"/>
        <end position="269"/>
    </location>
</feature>
<keyword evidence="3" id="KW-0539">Nucleus</keyword>
<name>A0A1D2N7H3_ORCCI</name>
<feature type="non-terminal residue" evidence="6">
    <location>
        <position position="576"/>
    </location>
</feature>
<accession>A0A1D2N7H3</accession>
<evidence type="ECO:0000256" key="1">
    <source>
        <dbReference type="ARBA" id="ARBA00023015"/>
    </source>
</evidence>
<keyword evidence="7" id="KW-1185">Reference proteome</keyword>
<reference evidence="6 7" key="1">
    <citation type="journal article" date="2016" name="Genome Biol. Evol.">
        <title>Gene Family Evolution Reflects Adaptation to Soil Environmental Stressors in the Genome of the Collembolan Orchesella cincta.</title>
        <authorList>
            <person name="Faddeeva-Vakhrusheva A."/>
            <person name="Derks M.F."/>
            <person name="Anvar S.Y."/>
            <person name="Agamennone V."/>
            <person name="Suring W."/>
            <person name="Smit S."/>
            <person name="van Straalen N.M."/>
            <person name="Roelofs D."/>
        </authorList>
    </citation>
    <scope>NUCLEOTIDE SEQUENCE [LARGE SCALE GENOMIC DNA]</scope>
    <source>
        <tissue evidence="6">Mixed pool</tissue>
    </source>
</reference>
<keyword evidence="1" id="KW-0805">Transcription regulation</keyword>
<dbReference type="GO" id="GO:0000118">
    <property type="term" value="C:histone deacetylase complex"/>
    <property type="evidence" value="ECO:0007669"/>
    <property type="project" value="TreeGrafter"/>
</dbReference>
<dbReference type="PANTHER" id="PTHR16089">
    <property type="entry name" value="REST COREPRESSOR COREST PROTEIN-RELATED"/>
    <property type="match status" value="1"/>
</dbReference>
<evidence type="ECO:0000256" key="3">
    <source>
        <dbReference type="ARBA" id="ARBA00023242"/>
    </source>
</evidence>
<dbReference type="SMART" id="SM01189">
    <property type="entry name" value="ELM2"/>
    <property type="match status" value="1"/>
</dbReference>
<protein>
    <submittedName>
        <fullName evidence="6">Transcriptional-regulating factor 1</fullName>
    </submittedName>
</protein>
<dbReference type="EMBL" id="LJIJ01000167">
    <property type="protein sequence ID" value="ODN01209.1"/>
    <property type="molecule type" value="Genomic_DNA"/>
</dbReference>
<evidence type="ECO:0000256" key="2">
    <source>
        <dbReference type="ARBA" id="ARBA00023163"/>
    </source>
</evidence>
<keyword evidence="2" id="KW-0804">Transcription</keyword>
<proteinExistence type="predicted"/>
<gene>
    <name evidence="6" type="ORF">Ocin01_05470</name>
</gene>
<dbReference type="GO" id="GO:0003714">
    <property type="term" value="F:transcription corepressor activity"/>
    <property type="evidence" value="ECO:0007669"/>
    <property type="project" value="TreeGrafter"/>
</dbReference>
<feature type="region of interest" description="Disordered" evidence="4">
    <location>
        <begin position="221"/>
        <end position="290"/>
    </location>
</feature>
<dbReference type="OrthoDB" id="6738196at2759"/>
<comment type="caution">
    <text evidence="6">The sequence shown here is derived from an EMBL/GenBank/DDBJ whole genome shotgun (WGS) entry which is preliminary data.</text>
</comment>
<dbReference type="Gene3D" id="1.20.58.1880">
    <property type="match status" value="1"/>
</dbReference>
<evidence type="ECO:0000313" key="7">
    <source>
        <dbReference type="Proteomes" id="UP000094527"/>
    </source>
</evidence>
<dbReference type="PANTHER" id="PTHR16089:SF40">
    <property type="entry name" value="SUPPRESSOR OF ACTIVATED EGL-4 PROTEIN 1"/>
    <property type="match status" value="1"/>
</dbReference>
<dbReference type="Proteomes" id="UP000094527">
    <property type="component" value="Unassembled WGS sequence"/>
</dbReference>
<dbReference type="GO" id="GO:0006357">
    <property type="term" value="P:regulation of transcription by RNA polymerase II"/>
    <property type="evidence" value="ECO:0007669"/>
    <property type="project" value="TreeGrafter"/>
</dbReference>
<evidence type="ECO:0000256" key="4">
    <source>
        <dbReference type="SAM" id="MobiDB-lite"/>
    </source>
</evidence>
<organism evidence="6 7">
    <name type="scientific">Orchesella cincta</name>
    <name type="common">Springtail</name>
    <name type="synonym">Podura cincta</name>
    <dbReference type="NCBI Taxonomy" id="48709"/>
    <lineage>
        <taxon>Eukaryota</taxon>
        <taxon>Metazoa</taxon>
        <taxon>Ecdysozoa</taxon>
        <taxon>Arthropoda</taxon>
        <taxon>Hexapoda</taxon>
        <taxon>Collembola</taxon>
        <taxon>Entomobryomorpha</taxon>
        <taxon>Entomobryoidea</taxon>
        <taxon>Orchesellidae</taxon>
        <taxon>Orchesellinae</taxon>
        <taxon>Orchesella</taxon>
    </lineage>
</organism>
<evidence type="ECO:0000313" key="6">
    <source>
        <dbReference type="EMBL" id="ODN01209.1"/>
    </source>
</evidence>